<keyword evidence="2" id="KW-1185">Reference proteome</keyword>
<evidence type="ECO:0008006" key="3">
    <source>
        <dbReference type="Google" id="ProtNLM"/>
    </source>
</evidence>
<name>A0ABX7RNQ2_9ACTN</name>
<dbReference type="Proteomes" id="UP000671836">
    <property type="component" value="Chromosome"/>
</dbReference>
<dbReference type="RefSeq" id="WP_086570360.1">
    <property type="nucleotide sequence ID" value="NZ_CP071595.1"/>
</dbReference>
<proteinExistence type="predicted"/>
<organism evidence="1 2">
    <name type="scientific">Streptomyces griseocarneus</name>
    <dbReference type="NCBI Taxonomy" id="51201"/>
    <lineage>
        <taxon>Bacteria</taxon>
        <taxon>Bacillati</taxon>
        <taxon>Actinomycetota</taxon>
        <taxon>Actinomycetes</taxon>
        <taxon>Kitasatosporales</taxon>
        <taxon>Streptomycetaceae</taxon>
        <taxon>Streptomyces</taxon>
    </lineage>
</organism>
<dbReference type="EMBL" id="CP071595">
    <property type="protein sequence ID" value="QSY49909.1"/>
    <property type="molecule type" value="Genomic_DNA"/>
</dbReference>
<reference evidence="1 2" key="1">
    <citation type="submission" date="2021-03" db="EMBL/GenBank/DDBJ databases">
        <title>Streptomyces strains.</title>
        <authorList>
            <person name="Lund M.B."/>
            <person name="Toerring T."/>
        </authorList>
    </citation>
    <scope>NUCLEOTIDE SEQUENCE [LARGE SCALE GENOMIC DNA]</scope>
    <source>
        <strain evidence="1 2">KCC S-1010</strain>
    </source>
</reference>
<protein>
    <recommendedName>
        <fullName evidence="3">Tat pathway signal sequence domain protein</fullName>
    </recommendedName>
</protein>
<sequence>MTKPAGFRFPVRGEVAVFRGELYRARGAAGLWPCVELLPEPGSPTPEGLAPREAANGSVGYPVAPERLEAWDAVTWTFRWHGELFKCTATTPTTLSGNYLGTDEHFAKEHLKRLAITYYGAFPRDEVTELEQHREDRLQPRHALVRRLDEADHFRPKTYAVHRGRTYPAAAEADASGLITLTTGDDRPEDLIADPQNPSGGRFLAAPEQLDAWYRTHWTFRWKGGPFDAVGTVDGRIKGVYTGGSWGFADNFQLDPETGPDGVHTQYTATVGLKGVTDLEQHRTDLMAVAGAPLDLQTGVRVYQFIRARQAEGDKQRPEGYDVQSWREVHDLSQNYANAVQAGDTDEAGRLLGVLMVKADQWKSHPHHAVVSAGVPSP</sequence>
<accession>A0ABX7RNQ2</accession>
<evidence type="ECO:0000313" key="1">
    <source>
        <dbReference type="EMBL" id="QSY49909.1"/>
    </source>
</evidence>
<evidence type="ECO:0000313" key="2">
    <source>
        <dbReference type="Proteomes" id="UP000671836"/>
    </source>
</evidence>
<gene>
    <name evidence="1" type="ORF">J3S04_02110</name>
</gene>